<dbReference type="InterPro" id="IPR017946">
    <property type="entry name" value="PLC-like_Pdiesterase_TIM-brl"/>
</dbReference>
<dbReference type="SUPFAM" id="SSF51695">
    <property type="entry name" value="PLC-like phosphodiesterases"/>
    <property type="match status" value="1"/>
</dbReference>
<dbReference type="Proteomes" id="UP000256491">
    <property type="component" value="Unassembled WGS sequence"/>
</dbReference>
<dbReference type="RefSeq" id="WP_047485959.1">
    <property type="nucleotide sequence ID" value="NZ_BJYH01000012.1"/>
</dbReference>
<feature type="domain" description="GP-PDE" evidence="1">
    <location>
        <begin position="33"/>
        <end position="283"/>
    </location>
</feature>
<dbReference type="EMBL" id="QNUF01000019">
    <property type="protein sequence ID" value="REC73950.1"/>
    <property type="molecule type" value="Genomic_DNA"/>
</dbReference>
<dbReference type="InterPro" id="IPR032160">
    <property type="entry name" value="DUF4996"/>
</dbReference>
<keyword evidence="3" id="KW-1185">Reference proteome</keyword>
<evidence type="ECO:0000313" key="2">
    <source>
        <dbReference type="EMBL" id="REC73950.1"/>
    </source>
</evidence>
<accession>A0ABX9IHR1</accession>
<organism evidence="2 3">
    <name type="scientific">Chryseobacterium rhizosphaerae</name>
    <dbReference type="NCBI Taxonomy" id="395937"/>
    <lineage>
        <taxon>Bacteria</taxon>
        <taxon>Pseudomonadati</taxon>
        <taxon>Bacteroidota</taxon>
        <taxon>Flavobacteriia</taxon>
        <taxon>Flavobacteriales</taxon>
        <taxon>Weeksellaceae</taxon>
        <taxon>Chryseobacterium group</taxon>
        <taxon>Chryseobacterium</taxon>
    </lineage>
</organism>
<dbReference type="Gene3D" id="3.20.20.190">
    <property type="entry name" value="Phosphatidylinositol (PI) phosphodiesterase"/>
    <property type="match status" value="1"/>
</dbReference>
<dbReference type="Pfam" id="PF16387">
    <property type="entry name" value="DUF4996"/>
    <property type="match status" value="1"/>
</dbReference>
<evidence type="ECO:0000259" key="1">
    <source>
        <dbReference type="PROSITE" id="PS51704"/>
    </source>
</evidence>
<sequence>MKTKKFIYALLFVSGMVLGQNHISLSKFPHDKIMVIAHRADWREAPENSVMAVKKAIEKGVNMVEIDLALTKDSVLVLMHDNTIDRTTTGKGKPSDYTLEEIKKFYLKDGLGVPTQMRIPTLDEILDTTQGKIFINLDKAFDYFDLVYPVLKKRNLFDEVLFKGTATYEEFNRKYRAIKNEIHYMPIVRLANHEGWAKINDYMNHYKVYGFELTLGSDESHMINFKEIQKSGARVWVNSLWPQQSAGHHDDLVLENPDAYEWFVKNNINSIQTDRPKELIDFLKRKKLYSPVK</sequence>
<dbReference type="PANTHER" id="PTHR46320">
    <property type="entry name" value="GLYCEROPHOSPHODIESTER PHOSPHODIESTERASE 1"/>
    <property type="match status" value="1"/>
</dbReference>
<dbReference type="InterPro" id="IPR030395">
    <property type="entry name" value="GP_PDE_dom"/>
</dbReference>
<dbReference type="CDD" id="cd08566">
    <property type="entry name" value="GDPD_AtGDE_like"/>
    <property type="match status" value="1"/>
</dbReference>
<proteinExistence type="predicted"/>
<reference evidence="2 3" key="1">
    <citation type="journal article" date="2010" name="Syst. Appl. Microbiol.">
        <title>Four new species of Chryseobacterium from the rhizosphere of coastal sand dune plants, Chryseobacterium elymi sp. nov., Chryseobacterium hagamense sp. nov., Chryseobacterium lathyri sp. nov. and Chryseobacterium rhizosphaerae sp. nov.</title>
        <authorList>
            <person name="Cho S.H."/>
            <person name="Lee K.S."/>
            <person name="Shin D.S."/>
            <person name="Han J.H."/>
            <person name="Park K.S."/>
            <person name="Lee C.H."/>
            <person name="Park K.H."/>
            <person name="Kim S.B."/>
        </authorList>
    </citation>
    <scope>NUCLEOTIDE SEQUENCE [LARGE SCALE GENOMIC DNA]</scope>
    <source>
        <strain evidence="2 3">KCTC 22548</strain>
    </source>
</reference>
<protein>
    <submittedName>
        <fullName evidence="2">Glycerophosphodiester phosphodiesterase</fullName>
    </submittedName>
</protein>
<name>A0ABX9IHR1_9FLAO</name>
<gene>
    <name evidence="2" type="ORF">DRF57_15340</name>
</gene>
<dbReference type="PANTHER" id="PTHR46320:SF1">
    <property type="entry name" value="GLYCEROPHOSPHODIESTER PHOSPHODIESTERASE 1"/>
    <property type="match status" value="1"/>
</dbReference>
<evidence type="ECO:0000313" key="3">
    <source>
        <dbReference type="Proteomes" id="UP000256491"/>
    </source>
</evidence>
<dbReference type="PROSITE" id="PS51704">
    <property type="entry name" value="GP_PDE"/>
    <property type="match status" value="1"/>
</dbReference>
<comment type="caution">
    <text evidence="2">The sequence shown here is derived from an EMBL/GenBank/DDBJ whole genome shotgun (WGS) entry which is preliminary data.</text>
</comment>